<protein>
    <submittedName>
        <fullName evidence="7">Yip1 domain-containing protein</fullName>
    </submittedName>
</protein>
<dbReference type="STRING" id="195913.SAMN04488004_102255"/>
<keyword evidence="8" id="KW-1185">Reference proteome</keyword>
<feature type="transmembrane region" description="Helical" evidence="5">
    <location>
        <begin position="125"/>
        <end position="150"/>
    </location>
</feature>
<evidence type="ECO:0000256" key="5">
    <source>
        <dbReference type="SAM" id="Phobius"/>
    </source>
</evidence>
<dbReference type="AlphaFoldDB" id="A0A1I4CQW1"/>
<proteinExistence type="predicted"/>
<evidence type="ECO:0000256" key="2">
    <source>
        <dbReference type="ARBA" id="ARBA00022692"/>
    </source>
</evidence>
<evidence type="ECO:0000313" key="8">
    <source>
        <dbReference type="Proteomes" id="UP000199550"/>
    </source>
</evidence>
<feature type="transmembrane region" description="Helical" evidence="5">
    <location>
        <begin position="162"/>
        <end position="188"/>
    </location>
</feature>
<feature type="transmembrane region" description="Helical" evidence="5">
    <location>
        <begin position="69"/>
        <end position="89"/>
    </location>
</feature>
<evidence type="ECO:0000256" key="4">
    <source>
        <dbReference type="ARBA" id="ARBA00023136"/>
    </source>
</evidence>
<comment type="subcellular location">
    <subcellularLocation>
        <location evidence="1">Membrane</location>
        <topology evidence="1">Multi-pass membrane protein</topology>
    </subcellularLocation>
</comment>
<keyword evidence="3 5" id="KW-1133">Transmembrane helix</keyword>
<feature type="transmembrane region" description="Helical" evidence="5">
    <location>
        <begin position="35"/>
        <end position="57"/>
    </location>
</feature>
<organism evidence="7 8">
    <name type="scientific">Loktanella salsilacus</name>
    <dbReference type="NCBI Taxonomy" id="195913"/>
    <lineage>
        <taxon>Bacteria</taxon>
        <taxon>Pseudomonadati</taxon>
        <taxon>Pseudomonadota</taxon>
        <taxon>Alphaproteobacteria</taxon>
        <taxon>Rhodobacterales</taxon>
        <taxon>Roseobacteraceae</taxon>
        <taxon>Loktanella</taxon>
    </lineage>
</organism>
<dbReference type="GO" id="GO:0016020">
    <property type="term" value="C:membrane"/>
    <property type="evidence" value="ECO:0007669"/>
    <property type="project" value="UniProtKB-SubCell"/>
</dbReference>
<sequence>MTSGQWIGQWIGRSLRDPAGVAQALISIGLSRDALFSMVALVTVLSVLMLELGLYLSPADAELLRATPFALTVILGASLLMMVFALQLTGRMLGGTGRFSAALLLVIWWQSMALLIQVAQTATLLLFPPLAGIVTLAGLAWLVFSLLHLVNVLHGFDNLFKALATVVIGVVGILFGLALLLSLIGVTLQGGTL</sequence>
<dbReference type="InterPro" id="IPR006977">
    <property type="entry name" value="Yip1_dom"/>
</dbReference>
<name>A0A1I4CQW1_9RHOB</name>
<accession>A0A1I4CQW1</accession>
<dbReference type="EMBL" id="FOTF01000002">
    <property type="protein sequence ID" value="SFK82331.1"/>
    <property type="molecule type" value="Genomic_DNA"/>
</dbReference>
<dbReference type="Proteomes" id="UP000199550">
    <property type="component" value="Unassembled WGS sequence"/>
</dbReference>
<feature type="transmembrane region" description="Helical" evidence="5">
    <location>
        <begin position="101"/>
        <end position="119"/>
    </location>
</feature>
<dbReference type="RefSeq" id="WP_090185266.1">
    <property type="nucleotide sequence ID" value="NZ_FOTF01000002.1"/>
</dbReference>
<keyword evidence="4 5" id="KW-0472">Membrane</keyword>
<reference evidence="7 8" key="1">
    <citation type="submission" date="2016-10" db="EMBL/GenBank/DDBJ databases">
        <authorList>
            <person name="de Groot N.N."/>
        </authorList>
    </citation>
    <scope>NUCLEOTIDE SEQUENCE [LARGE SCALE GENOMIC DNA]</scope>
    <source>
        <strain evidence="7 8">DSM 16199</strain>
    </source>
</reference>
<dbReference type="OrthoDB" id="7872013at2"/>
<feature type="domain" description="Yip1" evidence="6">
    <location>
        <begin position="14"/>
        <end position="179"/>
    </location>
</feature>
<keyword evidence="2 5" id="KW-0812">Transmembrane</keyword>
<evidence type="ECO:0000313" key="7">
    <source>
        <dbReference type="EMBL" id="SFK82331.1"/>
    </source>
</evidence>
<evidence type="ECO:0000256" key="3">
    <source>
        <dbReference type="ARBA" id="ARBA00022989"/>
    </source>
</evidence>
<evidence type="ECO:0000259" key="6">
    <source>
        <dbReference type="Pfam" id="PF04893"/>
    </source>
</evidence>
<gene>
    <name evidence="7" type="ORF">SAMN04488004_102255</name>
</gene>
<evidence type="ECO:0000256" key="1">
    <source>
        <dbReference type="ARBA" id="ARBA00004141"/>
    </source>
</evidence>
<dbReference type="Pfam" id="PF04893">
    <property type="entry name" value="Yip1"/>
    <property type="match status" value="1"/>
</dbReference>